<dbReference type="AlphaFoldDB" id="A0A1F6G9C4"/>
<dbReference type="EMBL" id="MFNE01000035">
    <property type="protein sequence ID" value="OGG94717.1"/>
    <property type="molecule type" value="Genomic_DNA"/>
</dbReference>
<name>A0A1F6G9C4_9PROT</name>
<keyword evidence="1" id="KW-0175">Coiled coil</keyword>
<dbReference type="Gene3D" id="3.50.50.60">
    <property type="entry name" value="FAD/NAD(P)-binding domain"/>
    <property type="match status" value="1"/>
</dbReference>
<feature type="coiled-coil region" evidence="1">
    <location>
        <begin position="220"/>
        <end position="247"/>
    </location>
</feature>
<reference evidence="2 3" key="1">
    <citation type="journal article" date="2016" name="Nat. Commun.">
        <title>Thousands of microbial genomes shed light on interconnected biogeochemical processes in an aquifer system.</title>
        <authorList>
            <person name="Anantharaman K."/>
            <person name="Brown C.T."/>
            <person name="Hug L.A."/>
            <person name="Sharon I."/>
            <person name="Castelle C.J."/>
            <person name="Probst A.J."/>
            <person name="Thomas B.C."/>
            <person name="Singh A."/>
            <person name="Wilkins M.J."/>
            <person name="Karaoz U."/>
            <person name="Brodie E.L."/>
            <person name="Williams K.H."/>
            <person name="Hubbard S.S."/>
            <person name="Banfield J.F."/>
        </authorList>
    </citation>
    <scope>NUCLEOTIDE SEQUENCE [LARGE SCALE GENOMIC DNA]</scope>
</reference>
<dbReference type="GO" id="GO:0016491">
    <property type="term" value="F:oxidoreductase activity"/>
    <property type="evidence" value="ECO:0007669"/>
    <property type="project" value="TreeGrafter"/>
</dbReference>
<evidence type="ECO:0008006" key="4">
    <source>
        <dbReference type="Google" id="ProtNLM"/>
    </source>
</evidence>
<dbReference type="InterPro" id="IPR036188">
    <property type="entry name" value="FAD/NAD-bd_sf"/>
</dbReference>
<gene>
    <name evidence="2" type="ORF">A2527_05835</name>
</gene>
<organism evidence="2 3">
    <name type="scientific">Candidatus Lambdaproteobacteria bacterium RIFOXYD2_FULL_50_16</name>
    <dbReference type="NCBI Taxonomy" id="1817772"/>
    <lineage>
        <taxon>Bacteria</taxon>
        <taxon>Pseudomonadati</taxon>
        <taxon>Pseudomonadota</taxon>
        <taxon>Candidatus Lambdaproteobacteria</taxon>
    </lineage>
</organism>
<dbReference type="InterPro" id="IPR050464">
    <property type="entry name" value="Zeta_carotene_desat/Oxidored"/>
</dbReference>
<protein>
    <recommendedName>
        <fullName evidence="4">Amine oxidase domain-containing protein</fullName>
    </recommendedName>
</protein>
<dbReference type="PANTHER" id="PTHR42923">
    <property type="entry name" value="PROTOPORPHYRINOGEN OXIDASE"/>
    <property type="match status" value="1"/>
</dbReference>
<dbReference type="SUPFAM" id="SSF51905">
    <property type="entry name" value="FAD/NAD(P)-binding domain"/>
    <property type="match status" value="1"/>
</dbReference>
<dbReference type="STRING" id="1817772.A2527_05835"/>
<proteinExistence type="predicted"/>
<sequence length="771" mass="86748">MITKQKIAVLGGGLGSLSAVYDLTSYPGWQERYEITLYQMGWRLGGKMRTGRGKNKRDEELGLHVLIGFEQNLFDLLRTCWVERQPSAASCPYKTLDDAIVPNNGSLFTEWVPQEYRWTNWPFIFPVGPNPYPCMGPPLTGLDYLKRIAALLVEMLFGSPYGRHFLPFVRQMMMDLFPDSPGDQIPTALNPNPNLGDDEEKGLWDRLAGGVFDDWIKVVKELAEEVKDLAEDVLAELMEEVKSMVERWQASLSGEVKNWLAQLAAILADGVQFMLKLFPKLFLLDDTFRHIIQSVSLGAAALKGIALDVYNPKTHQLDFSRIENVDFRVWIKANGCADYALFSPLAQFAYQGAFAGLADGHNQGGSVSAGNILKTLMPAAGYQSSFLYQLRLGTGDTLVMPIYQTLAQRGVRFEFFSKVVEMSPDENGGIGEIVIQPQASLKKGSYQPYELVKGTPCWPAEPLYDQLDPAQAQELQAQKIDLESPWSPWPRPDSGLQPFSLKRGVDFDQVILGIPPAAQKSFMQKIVTTNPRWAQMIAGNHNQAVTGVQFWYNATLAQMGYHHQDWGMAETHCLPNVITYQNPLFSFIDQTYIVENEDWPQGQQPKTMIMFSGYQPGFDDQDDFSDHQFPEREKARLKQITWAWMMDNMGFFFKTDAPPAYPTGINMNRLAPTNPQITGPGPLYDDQWFSPIIAPSDRYNLSPPGNNVYRIAGGESGYNNLFLVGDWTNYGNNMGYMEGTVVSGYKGARALREQAFGLKDHRPYHEQPDVT</sequence>
<accession>A0A1F6G9C4</accession>
<dbReference type="Pfam" id="PF13450">
    <property type="entry name" value="NAD_binding_8"/>
    <property type="match status" value="1"/>
</dbReference>
<evidence type="ECO:0000256" key="1">
    <source>
        <dbReference type="SAM" id="Coils"/>
    </source>
</evidence>
<dbReference type="PANTHER" id="PTHR42923:SF46">
    <property type="entry name" value="AMINE OXIDASE"/>
    <property type="match status" value="1"/>
</dbReference>
<comment type="caution">
    <text evidence="2">The sequence shown here is derived from an EMBL/GenBank/DDBJ whole genome shotgun (WGS) entry which is preliminary data.</text>
</comment>
<evidence type="ECO:0000313" key="3">
    <source>
        <dbReference type="Proteomes" id="UP000178449"/>
    </source>
</evidence>
<dbReference type="Proteomes" id="UP000178449">
    <property type="component" value="Unassembled WGS sequence"/>
</dbReference>
<evidence type="ECO:0000313" key="2">
    <source>
        <dbReference type="EMBL" id="OGG94717.1"/>
    </source>
</evidence>